<comment type="subcellular location">
    <subcellularLocation>
        <location evidence="1 4">Nucleus</location>
    </subcellularLocation>
</comment>
<dbReference type="EC" id="1.14.11.65" evidence="4"/>
<accession>Q4SDR7</accession>
<dbReference type="GO" id="GO:0046872">
    <property type="term" value="F:metal ion binding"/>
    <property type="evidence" value="ECO:0007669"/>
    <property type="project" value="UniProtKB-UniRule"/>
</dbReference>
<dbReference type="PANTHER" id="PTHR12549">
    <property type="entry name" value="JMJC DOMAIN-CONTAINING HISTONE DEMETHYLATION PROTEIN"/>
    <property type="match status" value="1"/>
</dbReference>
<sequence length="256" mass="29306">MAARLPNFFVRPDLGPKMYNAYGLTSSEDRKVGTTNLHLDVSDAVNVMVYVGIPHGEGNEEQEVMTTIEEGDVDEMTKRRVYDAKEKPGALWHIYAAKDAEKIRELLRKMSGILPKQTHYCHKCCQVGEEHGQENPPDHDPIHDQSWYLDQVLRRRLYEEYGVQGWSIVQFLGDAVFIPAGAPHQVHNLYSCIKVAEDFVSPEHVRHCFRLTQEFRHLSTTHTNHEDKLQVKNIIYHAVKDAVGTLKAHESKLARP</sequence>
<comment type="function">
    <text evidence="4">Histone demethylase that specifically demethylates 'Lys-9' of histone H3, thereby playing a central role in histone code.</text>
</comment>
<comment type="domain">
    <text evidence="4">Leu-Xaa-Xaa-Leu-Leu (LXXLL) motifs are known to mediate the association with nuclear receptors.</text>
</comment>
<dbReference type="Pfam" id="PF02373">
    <property type="entry name" value="JmjC"/>
    <property type="match status" value="1"/>
</dbReference>
<dbReference type="GO" id="GO:0003712">
    <property type="term" value="F:transcription coregulator activity"/>
    <property type="evidence" value="ECO:0007669"/>
    <property type="project" value="TreeGrafter"/>
</dbReference>
<reference evidence="6" key="2">
    <citation type="submission" date="2004-02" db="EMBL/GenBank/DDBJ databases">
        <authorList>
            <consortium name="Genoscope"/>
            <consortium name="Whitehead Institute Centre for Genome Research"/>
        </authorList>
    </citation>
    <scope>NUCLEOTIDE SEQUENCE</scope>
</reference>
<reference evidence="6" key="1">
    <citation type="journal article" date="2004" name="Nature">
        <title>Genome duplication in the teleost fish Tetraodon nigroviridis reveals the early vertebrate proto-karyotype.</title>
        <authorList>
            <person name="Jaillon O."/>
            <person name="Aury J.-M."/>
            <person name="Brunet F."/>
            <person name="Petit J.-L."/>
            <person name="Stange-Thomann N."/>
            <person name="Mauceli E."/>
            <person name="Bouneau L."/>
            <person name="Fischer C."/>
            <person name="Ozouf-Costaz C."/>
            <person name="Bernot A."/>
            <person name="Nicaud S."/>
            <person name="Jaffe D."/>
            <person name="Fisher S."/>
            <person name="Lutfalla G."/>
            <person name="Dossat C."/>
            <person name="Segurens B."/>
            <person name="Dasilva C."/>
            <person name="Salanoubat M."/>
            <person name="Levy M."/>
            <person name="Boudet N."/>
            <person name="Castellano S."/>
            <person name="Anthouard V."/>
            <person name="Jubin C."/>
            <person name="Castelli V."/>
            <person name="Katinka M."/>
            <person name="Vacherie B."/>
            <person name="Biemont C."/>
            <person name="Skalli Z."/>
            <person name="Cattolico L."/>
            <person name="Poulain J."/>
            <person name="De Berardinis V."/>
            <person name="Cruaud C."/>
            <person name="Duprat S."/>
            <person name="Brottier P."/>
            <person name="Coutanceau J.-P."/>
            <person name="Gouzy J."/>
            <person name="Parra G."/>
            <person name="Lardier G."/>
            <person name="Chapple C."/>
            <person name="McKernan K.J."/>
            <person name="McEwan P."/>
            <person name="Bosak S."/>
            <person name="Kellis M."/>
            <person name="Volff J.-N."/>
            <person name="Guigo R."/>
            <person name="Zody M.C."/>
            <person name="Mesirov J."/>
            <person name="Lindblad-Toh K."/>
            <person name="Birren B."/>
            <person name="Nusbaum C."/>
            <person name="Kahn D."/>
            <person name="Robinson-Rechavi M."/>
            <person name="Laudet V."/>
            <person name="Schachter V."/>
            <person name="Quetier F."/>
            <person name="Saurin W."/>
            <person name="Scarpelli C."/>
            <person name="Wincker P."/>
            <person name="Lander E.S."/>
            <person name="Weissenbach J."/>
            <person name="Roest Crollius H."/>
        </authorList>
    </citation>
    <scope>NUCLEOTIDE SEQUENCE [LARGE SCALE GENOMIC DNA]</scope>
</reference>
<comment type="domain">
    <text evidence="4">The JmjC domain and the C6-type zinc-finger are required for the demethylation activity.</text>
</comment>
<dbReference type="EMBL" id="CAAE01014632">
    <property type="protein sequence ID" value="CAG01215.1"/>
    <property type="molecule type" value="Genomic_DNA"/>
</dbReference>
<dbReference type="SMART" id="SM00558">
    <property type="entry name" value="JmjC"/>
    <property type="match status" value="1"/>
</dbReference>
<dbReference type="PROSITE" id="PS51184">
    <property type="entry name" value="JMJC"/>
    <property type="match status" value="1"/>
</dbReference>
<dbReference type="AlphaFoldDB" id="Q4SDR7"/>
<dbReference type="GO" id="GO:0006357">
    <property type="term" value="P:regulation of transcription by RNA polymerase II"/>
    <property type="evidence" value="ECO:0007669"/>
    <property type="project" value="TreeGrafter"/>
</dbReference>
<name>Q4SDR7_TETNG</name>
<dbReference type="KEGG" id="tng:GSTEN00019908G001"/>
<feature type="domain" description="JmjC" evidence="5">
    <location>
        <begin position="1"/>
        <end position="216"/>
    </location>
</feature>
<comment type="cofactor">
    <cofactor evidence="4">
        <name>Fe(2+)</name>
        <dbReference type="ChEBI" id="CHEBI:29033"/>
    </cofactor>
    <text evidence="4">Binds 1 Fe(2+) ion per subunit.</text>
</comment>
<dbReference type="Gene3D" id="2.60.120.650">
    <property type="entry name" value="Cupin"/>
    <property type="match status" value="1"/>
</dbReference>
<keyword evidence="3 4" id="KW-0539">Nucleus</keyword>
<evidence type="ECO:0000256" key="3">
    <source>
        <dbReference type="ARBA" id="ARBA00023242"/>
    </source>
</evidence>
<keyword evidence="4" id="KW-0408">Iron</keyword>
<dbReference type="GO" id="GO:0070988">
    <property type="term" value="P:demethylation"/>
    <property type="evidence" value="ECO:0007669"/>
    <property type="project" value="UniProtKB-UniRule"/>
</dbReference>
<organism evidence="6">
    <name type="scientific">Tetraodon nigroviridis</name>
    <name type="common">Spotted green pufferfish</name>
    <name type="synonym">Chelonodon nigroviridis</name>
    <dbReference type="NCBI Taxonomy" id="99883"/>
    <lineage>
        <taxon>Eukaryota</taxon>
        <taxon>Metazoa</taxon>
        <taxon>Chordata</taxon>
        <taxon>Craniata</taxon>
        <taxon>Vertebrata</taxon>
        <taxon>Euteleostomi</taxon>
        <taxon>Actinopterygii</taxon>
        <taxon>Neopterygii</taxon>
        <taxon>Teleostei</taxon>
        <taxon>Neoteleostei</taxon>
        <taxon>Acanthomorphata</taxon>
        <taxon>Eupercaria</taxon>
        <taxon>Tetraodontiformes</taxon>
        <taxon>Tetradontoidea</taxon>
        <taxon>Tetraodontidae</taxon>
        <taxon>Tetraodon</taxon>
    </lineage>
</organism>
<evidence type="ECO:0000256" key="2">
    <source>
        <dbReference type="ARBA" id="ARBA00022723"/>
    </source>
</evidence>
<protein>
    <recommendedName>
        <fullName evidence="4">Lysine-specific demethylase</fullName>
        <ecNumber evidence="4">1.14.11.65</ecNumber>
    </recommendedName>
</protein>
<dbReference type="GO" id="GO:0031490">
    <property type="term" value="F:chromatin DNA binding"/>
    <property type="evidence" value="ECO:0007669"/>
    <property type="project" value="TreeGrafter"/>
</dbReference>
<keyword evidence="2 4" id="KW-0479">Metal-binding</keyword>
<dbReference type="OrthoDB" id="1667110at2759"/>
<comment type="similarity">
    <text evidence="4">Belongs to the JHDM2 histone demethylase family.</text>
</comment>
<evidence type="ECO:0000313" key="6">
    <source>
        <dbReference type="EMBL" id="CAG01215.1"/>
    </source>
</evidence>
<dbReference type="InterPro" id="IPR003347">
    <property type="entry name" value="JmjC_dom"/>
</dbReference>
<dbReference type="SUPFAM" id="SSF51197">
    <property type="entry name" value="Clavaminate synthase-like"/>
    <property type="match status" value="1"/>
</dbReference>
<dbReference type="GO" id="GO:0140683">
    <property type="term" value="F:histone H3K9me/H3K9me2 demethylase activity"/>
    <property type="evidence" value="ECO:0007669"/>
    <property type="project" value="UniProtKB-EC"/>
</dbReference>
<comment type="catalytic activity">
    <reaction evidence="4">
        <text>N(6),N(6)-dimethyl-L-lysyl(9)-[histone H3] + 2 2-oxoglutarate + 2 O2 = L-lysyl(9)-[histone H3] + 2 formaldehyde + 2 succinate + 2 CO2</text>
        <dbReference type="Rhea" id="RHEA:60188"/>
        <dbReference type="Rhea" id="RHEA-COMP:15541"/>
        <dbReference type="Rhea" id="RHEA-COMP:15546"/>
        <dbReference type="ChEBI" id="CHEBI:15379"/>
        <dbReference type="ChEBI" id="CHEBI:16526"/>
        <dbReference type="ChEBI" id="CHEBI:16810"/>
        <dbReference type="ChEBI" id="CHEBI:16842"/>
        <dbReference type="ChEBI" id="CHEBI:29969"/>
        <dbReference type="ChEBI" id="CHEBI:30031"/>
        <dbReference type="ChEBI" id="CHEBI:61976"/>
        <dbReference type="EC" id="1.14.11.65"/>
    </reaction>
</comment>
<dbReference type="InterPro" id="IPR045109">
    <property type="entry name" value="LSDs-like"/>
</dbReference>
<dbReference type="GO" id="GO:0000118">
    <property type="term" value="C:histone deacetylase complex"/>
    <property type="evidence" value="ECO:0007669"/>
    <property type="project" value="UniProtKB-UniRule"/>
</dbReference>
<comment type="caution">
    <text evidence="6">The sequence shown here is derived from an EMBL/GenBank/DDBJ whole genome shotgun (WGS) entry which is preliminary data.</text>
</comment>
<gene>
    <name evidence="6" type="ORF">GSTENG00019908001</name>
</gene>
<dbReference type="PANTHER" id="PTHR12549:SF8">
    <property type="entry name" value="LYSINE-SPECIFIC DEMETHYLASE 3B"/>
    <property type="match status" value="1"/>
</dbReference>
<proteinExistence type="inferred from homology"/>
<evidence type="ECO:0000259" key="5">
    <source>
        <dbReference type="PROSITE" id="PS51184"/>
    </source>
</evidence>
<dbReference type="GO" id="GO:0000785">
    <property type="term" value="C:chromatin"/>
    <property type="evidence" value="ECO:0007669"/>
    <property type="project" value="TreeGrafter"/>
</dbReference>
<feature type="non-terminal residue" evidence="6">
    <location>
        <position position="256"/>
    </location>
</feature>
<evidence type="ECO:0000256" key="4">
    <source>
        <dbReference type="RuleBase" id="RU369087"/>
    </source>
</evidence>
<evidence type="ECO:0000256" key="1">
    <source>
        <dbReference type="ARBA" id="ARBA00004123"/>
    </source>
</evidence>